<evidence type="ECO:0000259" key="2">
    <source>
        <dbReference type="Pfam" id="PF03184"/>
    </source>
</evidence>
<dbReference type="Pfam" id="PF03184">
    <property type="entry name" value="DDE_1"/>
    <property type="match status" value="1"/>
</dbReference>
<dbReference type="GO" id="GO:0003676">
    <property type="term" value="F:nucleic acid binding"/>
    <property type="evidence" value="ECO:0007669"/>
    <property type="project" value="InterPro"/>
</dbReference>
<feature type="domain" description="DDE-1" evidence="2">
    <location>
        <begin position="562"/>
        <end position="727"/>
    </location>
</feature>
<organism evidence="3 4">
    <name type="scientific">Dendrothele bispora (strain CBS 962.96)</name>
    <dbReference type="NCBI Taxonomy" id="1314807"/>
    <lineage>
        <taxon>Eukaryota</taxon>
        <taxon>Fungi</taxon>
        <taxon>Dikarya</taxon>
        <taxon>Basidiomycota</taxon>
        <taxon>Agaricomycotina</taxon>
        <taxon>Agaricomycetes</taxon>
        <taxon>Agaricomycetidae</taxon>
        <taxon>Agaricales</taxon>
        <taxon>Agaricales incertae sedis</taxon>
        <taxon>Dendrothele</taxon>
    </lineage>
</organism>
<evidence type="ECO:0000256" key="1">
    <source>
        <dbReference type="SAM" id="MobiDB-lite"/>
    </source>
</evidence>
<proteinExistence type="predicted"/>
<dbReference type="AlphaFoldDB" id="A0A4S8LCM9"/>
<feature type="region of interest" description="Disordered" evidence="1">
    <location>
        <begin position="138"/>
        <end position="178"/>
    </location>
</feature>
<dbReference type="OrthoDB" id="3341102at2759"/>
<keyword evidence="4" id="KW-1185">Reference proteome</keyword>
<reference evidence="3 4" key="1">
    <citation type="journal article" date="2019" name="Nat. Ecol. Evol.">
        <title>Megaphylogeny resolves global patterns of mushroom evolution.</title>
        <authorList>
            <person name="Varga T."/>
            <person name="Krizsan K."/>
            <person name="Foldi C."/>
            <person name="Dima B."/>
            <person name="Sanchez-Garcia M."/>
            <person name="Sanchez-Ramirez S."/>
            <person name="Szollosi G.J."/>
            <person name="Szarkandi J.G."/>
            <person name="Papp V."/>
            <person name="Albert L."/>
            <person name="Andreopoulos W."/>
            <person name="Angelini C."/>
            <person name="Antonin V."/>
            <person name="Barry K.W."/>
            <person name="Bougher N.L."/>
            <person name="Buchanan P."/>
            <person name="Buyck B."/>
            <person name="Bense V."/>
            <person name="Catcheside P."/>
            <person name="Chovatia M."/>
            <person name="Cooper J."/>
            <person name="Damon W."/>
            <person name="Desjardin D."/>
            <person name="Finy P."/>
            <person name="Geml J."/>
            <person name="Haridas S."/>
            <person name="Hughes K."/>
            <person name="Justo A."/>
            <person name="Karasinski D."/>
            <person name="Kautmanova I."/>
            <person name="Kiss B."/>
            <person name="Kocsube S."/>
            <person name="Kotiranta H."/>
            <person name="LaButti K.M."/>
            <person name="Lechner B.E."/>
            <person name="Liimatainen K."/>
            <person name="Lipzen A."/>
            <person name="Lukacs Z."/>
            <person name="Mihaltcheva S."/>
            <person name="Morgado L.N."/>
            <person name="Niskanen T."/>
            <person name="Noordeloos M.E."/>
            <person name="Ohm R.A."/>
            <person name="Ortiz-Santana B."/>
            <person name="Ovrebo C."/>
            <person name="Racz N."/>
            <person name="Riley R."/>
            <person name="Savchenko A."/>
            <person name="Shiryaev A."/>
            <person name="Soop K."/>
            <person name="Spirin V."/>
            <person name="Szebenyi C."/>
            <person name="Tomsovsky M."/>
            <person name="Tulloss R.E."/>
            <person name="Uehling J."/>
            <person name="Grigoriev I.V."/>
            <person name="Vagvolgyi C."/>
            <person name="Papp T."/>
            <person name="Martin F.M."/>
            <person name="Miettinen O."/>
            <person name="Hibbett D.S."/>
            <person name="Nagy L.G."/>
        </authorList>
    </citation>
    <scope>NUCLEOTIDE SEQUENCE [LARGE SCALE GENOMIC DNA]</scope>
    <source>
        <strain evidence="3 4">CBS 962.96</strain>
    </source>
</reference>
<sequence>MSSKKKLIGVPTELSSRIDTLANYLKHLPVDIPLNPTTSSYQFGLEPDHIAEEGYFFAANKNLESCFETWKKPKDWDGSLEITERGKRLEDLVKMLRVALKNETDAGSQKFLVDKWVERLISAAKRLGVKIPSKRKIVESDSESDTGITSQQKPTISSVNKKVTQKRRLNPNATTPEDPVVIELSDDERPITKSTLKPQDTCEPKSRPLKQASLMNWAQKFTPEELKAQRDSINEKREEYAEKETLRQERMKEMKKAKVREQTKARVAKHRAQKKAAAGKHGQKSAGRKAKKELVGAMSSTKEVKDLAEISRPKGAGWRKSRTGKRGGVIQKRHSRINWYHPLLWYHIAKLAPSYRFSAHLLAKALHREHPELFQRLTKGTIQHWLSKNGNGWSKKTLRNVERHSAITASGRVGILTPYPDLVKTIKEKLIGLRKSGISVNRGLARSIILAVIKSKKPELLADGRFKCTEQYVGGFLDSVLSWSTRSGTRAAAHIPEDAPEFMERTFYRLVHLITYYDIPPGLLINMDQTGIMVLLTHGRTWDEKGARQVDIHGTDEKRAYTLCVASSADGDFLPFQQVWSGKSARSIPSKEALGYWDTRDAGFDFAWADSKKATSHFSTLKTMKEWMVQILRPYIEQYIKHHELPPDQKAILYIDCYPVHTGLDFRTYVLQEFPNVFLVFVPANCTAVGQPADVGLQRVVKHHIRQDNLQWLVDKHMAGLSEGLTPSQIKFTTSLPVLRDAAIQPCVNVFEFFQTLEGRKLVQKAWQNCIIRGGFNLSGDCLTHRDTKAALRKYLADHADFREEIEAKIGRFDYGDKIPGDSTNTDDGEMADDDEIDATDVPLEFVIRDALGVHVNLNRSVEFTVDNVEQDPEVGTWGAGDAMHENILLYCEDGDSHLTIDDFVEGEPEITVTRYITKALVHKYPGTFKTFEDADSIYETLVHQNARARLGMDQPYAPHFDDSSSKAANLNANAEHLDGLSQNFGDINSERYSETTVIYSANVGKSNPATTADDPSKSANASAEHHDGPSRYFGDVNGKYIEQDNRKIDCNIENCEIYPYTGESDWKTFVAGGGVATTAFYAGHMTARLEGPSILTNDTIANIYPQYTFYQVPPLVVSLVVLPVVLMNLLSSFRRDLPVTVTSPDDEVLTPEGLLYLRLVVPIPSFESDLVLVFLKALFTAAVLLNGATLSSSSPIFDATPSD</sequence>
<evidence type="ECO:0000313" key="3">
    <source>
        <dbReference type="EMBL" id="THU86632.1"/>
    </source>
</evidence>
<feature type="compositionally biased region" description="Polar residues" evidence="1">
    <location>
        <begin position="145"/>
        <end position="162"/>
    </location>
</feature>
<dbReference type="Proteomes" id="UP000297245">
    <property type="component" value="Unassembled WGS sequence"/>
</dbReference>
<gene>
    <name evidence="3" type="ORF">K435DRAFT_970196</name>
</gene>
<feature type="region of interest" description="Disordered" evidence="1">
    <location>
        <begin position="1005"/>
        <end position="1036"/>
    </location>
</feature>
<name>A0A4S8LCM9_DENBC</name>
<protein>
    <recommendedName>
        <fullName evidence="2">DDE-1 domain-containing protein</fullName>
    </recommendedName>
</protein>
<dbReference type="EMBL" id="ML179488">
    <property type="protein sequence ID" value="THU86632.1"/>
    <property type="molecule type" value="Genomic_DNA"/>
</dbReference>
<dbReference type="InterPro" id="IPR004875">
    <property type="entry name" value="DDE_SF_endonuclease_dom"/>
</dbReference>
<evidence type="ECO:0000313" key="4">
    <source>
        <dbReference type="Proteomes" id="UP000297245"/>
    </source>
</evidence>
<accession>A0A4S8LCM9</accession>